<name>A0A101M4K8_PICGL</name>
<organism evidence="1">
    <name type="scientific">Picea glauca</name>
    <name type="common">White spruce</name>
    <name type="synonym">Pinus glauca</name>
    <dbReference type="NCBI Taxonomy" id="3330"/>
    <lineage>
        <taxon>Eukaryota</taxon>
        <taxon>Viridiplantae</taxon>
        <taxon>Streptophyta</taxon>
        <taxon>Embryophyta</taxon>
        <taxon>Tracheophyta</taxon>
        <taxon>Spermatophyta</taxon>
        <taxon>Pinopsida</taxon>
        <taxon>Pinidae</taxon>
        <taxon>Conifers I</taxon>
        <taxon>Pinales</taxon>
        <taxon>Pinaceae</taxon>
        <taxon>Picea</taxon>
    </lineage>
</organism>
<dbReference type="AlphaFoldDB" id="A0A101M4K8"/>
<comment type="caution">
    <text evidence="1">The sequence shown here is derived from an EMBL/GenBank/DDBJ whole genome shotgun (WGS) entry which is preliminary data.</text>
</comment>
<dbReference type="EMBL" id="LKAM01000001">
    <property type="protein sequence ID" value="KUM50905.1"/>
    <property type="molecule type" value="Genomic_DNA"/>
</dbReference>
<reference evidence="1" key="1">
    <citation type="journal article" date="2015" name="Genome Biol. Evol.">
        <title>Organellar Genomes of White Spruce (Picea glauca): Assembly and Annotation.</title>
        <authorList>
            <person name="Jackman S.D."/>
            <person name="Warren R.L."/>
            <person name="Gibb E.A."/>
            <person name="Vandervalk B.P."/>
            <person name="Mohamadi H."/>
            <person name="Chu J."/>
            <person name="Raymond A."/>
            <person name="Pleasance S."/>
            <person name="Coope R."/>
            <person name="Wildung M.R."/>
            <person name="Ritland C.E."/>
            <person name="Bousquet J."/>
            <person name="Jones S.J."/>
            <person name="Bohlmann J."/>
            <person name="Birol I."/>
        </authorList>
    </citation>
    <scope>NUCLEOTIDE SEQUENCE [LARGE SCALE GENOMIC DNA]</scope>
    <source>
        <tissue evidence="1">Flushing bud</tissue>
    </source>
</reference>
<gene>
    <name evidence="1" type="ORF">ABT39_MTgene751</name>
</gene>
<geneLocation type="mitochondrion" evidence="1"/>
<sequence length="58" mass="6004">MHVLSPSIRTRVTLLPASTERDGSLGCGSFLSTGATFAPVISVQDPGSYACSAPTYND</sequence>
<evidence type="ECO:0000313" key="1">
    <source>
        <dbReference type="EMBL" id="KUM50905.1"/>
    </source>
</evidence>
<keyword evidence="1" id="KW-0496">Mitochondrion</keyword>
<accession>A0A101M4K8</accession>
<proteinExistence type="predicted"/>
<protein>
    <submittedName>
        <fullName evidence="1">Uncharacterized protein</fullName>
    </submittedName>
</protein>